<accession>A0ABV2T984</accession>
<dbReference type="PANTHER" id="PTHR46401:SF2">
    <property type="entry name" value="GLYCOSYLTRANSFERASE WBBK-RELATED"/>
    <property type="match status" value="1"/>
</dbReference>
<evidence type="ECO:0000313" key="4">
    <source>
        <dbReference type="EMBL" id="MET6999561.1"/>
    </source>
</evidence>
<feature type="domain" description="Glycosyl transferase family 1" evidence="2">
    <location>
        <begin position="173"/>
        <end position="289"/>
    </location>
</feature>
<name>A0ABV2T984_9BACT</name>
<dbReference type="Gene3D" id="3.40.50.2000">
    <property type="entry name" value="Glycogen Phosphorylase B"/>
    <property type="match status" value="2"/>
</dbReference>
<keyword evidence="1" id="KW-0808">Transferase</keyword>
<reference evidence="4 5" key="1">
    <citation type="submission" date="2024-06" db="EMBL/GenBank/DDBJ databases">
        <title>Chitinophaga defluvii sp. nov., isolated from municipal sewage.</title>
        <authorList>
            <person name="Zhang L."/>
        </authorList>
    </citation>
    <scope>NUCLEOTIDE SEQUENCE [LARGE SCALE GENOMIC DNA]</scope>
    <source>
        <strain evidence="4 5">H8</strain>
    </source>
</reference>
<dbReference type="PANTHER" id="PTHR46401">
    <property type="entry name" value="GLYCOSYLTRANSFERASE WBBK-RELATED"/>
    <property type="match status" value="1"/>
</dbReference>
<dbReference type="SUPFAM" id="SSF53756">
    <property type="entry name" value="UDP-Glycosyltransferase/glycogen phosphorylase"/>
    <property type="match status" value="1"/>
</dbReference>
<dbReference type="Pfam" id="PF13439">
    <property type="entry name" value="Glyco_transf_4"/>
    <property type="match status" value="1"/>
</dbReference>
<evidence type="ECO:0000256" key="1">
    <source>
        <dbReference type="ARBA" id="ARBA00022679"/>
    </source>
</evidence>
<comment type="caution">
    <text evidence="4">The sequence shown here is derived from an EMBL/GenBank/DDBJ whole genome shotgun (WGS) entry which is preliminary data.</text>
</comment>
<dbReference type="EMBL" id="JBEXAC010000002">
    <property type="protein sequence ID" value="MET6999561.1"/>
    <property type="molecule type" value="Genomic_DNA"/>
</dbReference>
<dbReference type="InterPro" id="IPR001296">
    <property type="entry name" value="Glyco_trans_1"/>
</dbReference>
<feature type="domain" description="Glycosyltransferase subfamily 4-like N-terminal" evidence="3">
    <location>
        <begin position="68"/>
        <end position="158"/>
    </location>
</feature>
<sequence>MAHILIDCERMKYPNTGLYTYCHELGQALLKKAGEELCFYLPKKLGKHFGTTPDYLWQSSLHKFYLPHQQHFDVWHSTYQTSPYQTRSTRTRRVLTIHDLNFLHEAKSKAKQEKYMRRLQKNVNQVDHIVAISEFVKQEVHQHLDTGNKPLQVIYNGTTVHEYPGFDTPVYKPTRPFIFAIGVVLPKKNFHVLPCLLKNNDLELVIAGQINEAYKQKILQEAALHGISDRIKLLGAVPADNKYWYLKNCYAFAFPSLAEGFGLPVIEAMHFGKPIFLSDKTSLPEIGGKEAYYFNSFEPESMQKVFEAGMHHYQTTHPAQAIIDRANFFNWDDTAAAYLSVYRGLIN</sequence>
<evidence type="ECO:0000259" key="2">
    <source>
        <dbReference type="Pfam" id="PF00534"/>
    </source>
</evidence>
<protein>
    <submittedName>
        <fullName evidence="4">Glycosyltransferase family 1 protein</fullName>
    </submittedName>
</protein>
<dbReference type="InterPro" id="IPR028098">
    <property type="entry name" value="Glyco_trans_4-like_N"/>
</dbReference>
<keyword evidence="5" id="KW-1185">Reference proteome</keyword>
<organism evidence="4 5">
    <name type="scientific">Chitinophaga defluvii</name>
    <dbReference type="NCBI Taxonomy" id="3163343"/>
    <lineage>
        <taxon>Bacteria</taxon>
        <taxon>Pseudomonadati</taxon>
        <taxon>Bacteroidota</taxon>
        <taxon>Chitinophagia</taxon>
        <taxon>Chitinophagales</taxon>
        <taxon>Chitinophagaceae</taxon>
        <taxon>Chitinophaga</taxon>
    </lineage>
</organism>
<evidence type="ECO:0000259" key="3">
    <source>
        <dbReference type="Pfam" id="PF13439"/>
    </source>
</evidence>
<proteinExistence type="predicted"/>
<gene>
    <name evidence="4" type="ORF">ABR189_19390</name>
</gene>
<dbReference type="RefSeq" id="WP_354662125.1">
    <property type="nucleotide sequence ID" value="NZ_JBEXAC010000002.1"/>
</dbReference>
<dbReference type="Pfam" id="PF00534">
    <property type="entry name" value="Glycos_transf_1"/>
    <property type="match status" value="1"/>
</dbReference>
<evidence type="ECO:0000313" key="5">
    <source>
        <dbReference type="Proteomes" id="UP001549749"/>
    </source>
</evidence>
<dbReference type="Proteomes" id="UP001549749">
    <property type="component" value="Unassembled WGS sequence"/>
</dbReference>
<dbReference type="CDD" id="cd03809">
    <property type="entry name" value="GT4_MtfB-like"/>
    <property type="match status" value="1"/>
</dbReference>